<organism evidence="3 4">
    <name type="scientific">Ficus carica</name>
    <name type="common">Common fig</name>
    <dbReference type="NCBI Taxonomy" id="3494"/>
    <lineage>
        <taxon>Eukaryota</taxon>
        <taxon>Viridiplantae</taxon>
        <taxon>Streptophyta</taxon>
        <taxon>Embryophyta</taxon>
        <taxon>Tracheophyta</taxon>
        <taxon>Spermatophyta</taxon>
        <taxon>Magnoliopsida</taxon>
        <taxon>eudicotyledons</taxon>
        <taxon>Gunneridae</taxon>
        <taxon>Pentapetalae</taxon>
        <taxon>rosids</taxon>
        <taxon>fabids</taxon>
        <taxon>Rosales</taxon>
        <taxon>Moraceae</taxon>
        <taxon>Ficeae</taxon>
        <taxon>Ficus</taxon>
    </lineage>
</organism>
<dbReference type="SUPFAM" id="SSF81383">
    <property type="entry name" value="F-box domain"/>
    <property type="match status" value="1"/>
</dbReference>
<accession>A0AA88AN54</accession>
<evidence type="ECO:0000256" key="1">
    <source>
        <dbReference type="SAM" id="MobiDB-lite"/>
    </source>
</evidence>
<evidence type="ECO:0000313" key="3">
    <source>
        <dbReference type="EMBL" id="GMN55200.1"/>
    </source>
</evidence>
<dbReference type="PANTHER" id="PTHR35546:SF130">
    <property type="entry name" value="EXPRESSED PROTEIN"/>
    <property type="match status" value="1"/>
</dbReference>
<feature type="region of interest" description="Disordered" evidence="1">
    <location>
        <begin position="50"/>
        <end position="72"/>
    </location>
</feature>
<dbReference type="InterPro" id="IPR055290">
    <property type="entry name" value="At3g26010-like"/>
</dbReference>
<protein>
    <recommendedName>
        <fullName evidence="2">F-box protein At3g26010-like beta-propeller domain-containing protein</fullName>
    </recommendedName>
</protein>
<dbReference type="Gene3D" id="3.80.10.10">
    <property type="entry name" value="Ribonuclease Inhibitor"/>
    <property type="match status" value="1"/>
</dbReference>
<gene>
    <name evidence="3" type="ORF">TIFTF001_024317</name>
</gene>
<evidence type="ECO:0000313" key="4">
    <source>
        <dbReference type="Proteomes" id="UP001187192"/>
    </source>
</evidence>
<dbReference type="Proteomes" id="UP001187192">
    <property type="component" value="Unassembled WGS sequence"/>
</dbReference>
<proteinExistence type="predicted"/>
<dbReference type="AlphaFoldDB" id="A0AA88AN54"/>
<evidence type="ECO:0000259" key="2">
    <source>
        <dbReference type="Pfam" id="PF24750"/>
    </source>
</evidence>
<name>A0AA88AN54_FICCA</name>
<dbReference type="InterPro" id="IPR056592">
    <property type="entry name" value="Beta-prop_At3g26010-like"/>
</dbReference>
<keyword evidence="4" id="KW-1185">Reference proteome</keyword>
<dbReference type="PANTHER" id="PTHR35546">
    <property type="entry name" value="F-BOX PROTEIN INTERACTION DOMAIN PROTEIN-RELATED"/>
    <property type="match status" value="1"/>
</dbReference>
<dbReference type="InterPro" id="IPR032675">
    <property type="entry name" value="LRR_dom_sf"/>
</dbReference>
<dbReference type="Pfam" id="PF24750">
    <property type="entry name" value="b-prop_At3g26010-like"/>
    <property type="match status" value="1"/>
</dbReference>
<comment type="caution">
    <text evidence="3">The sequence shown here is derived from an EMBL/GenBank/DDBJ whole genome shotgun (WGS) entry which is preliminary data.</text>
</comment>
<sequence>MHLMHPVSLSTGRRLPFARIPTSRALALVVSPTPVARSLHCEPVAAARKQNGLDRSRSGHPQPPSMSSPLATAPLMFSDNKRMKESEGESEPSSSLPLSSSAASKFMNGAISDNLLLEIFIRLANCLTAIQCSCVCKLWYCLISNPQFIHRFIIRNRNNSRRRDLQCTFICQFPRQNPRIRNLKNETLVNYQAFSSSESSKGLPSNSLPYNRINFLPIQAEPLIIRSSCNDLLLVSSYPPPSTNYYICNPFTKQWIQLPQPPSFYYAPLRFGLSTHEFSGGPQQTRFRAVLIGITGSSPNGPTESHVQIFSSDTWSWTYTFASSSHPLRSYTRYSRHTEVIVCIVALDPFDEMSETEITTKQRKRWHCRVIDPPAELAGRATLIETQVCLGACQGRLQICSLTTFQSGTRKRVWELEEDNDDCNNNYSWRMLSEPRFPSLVDEFLVLGKVSDELDLIIRAVQRLMPFRLVQPFWPTPLPTIPSSV</sequence>
<dbReference type="InterPro" id="IPR036047">
    <property type="entry name" value="F-box-like_dom_sf"/>
</dbReference>
<dbReference type="EMBL" id="BTGU01000055">
    <property type="protein sequence ID" value="GMN55200.1"/>
    <property type="molecule type" value="Genomic_DNA"/>
</dbReference>
<feature type="domain" description="F-box protein At3g26010-like beta-propeller" evidence="2">
    <location>
        <begin position="222"/>
        <end position="441"/>
    </location>
</feature>
<reference evidence="3" key="1">
    <citation type="submission" date="2023-07" db="EMBL/GenBank/DDBJ databases">
        <title>draft genome sequence of fig (Ficus carica).</title>
        <authorList>
            <person name="Takahashi T."/>
            <person name="Nishimura K."/>
        </authorList>
    </citation>
    <scope>NUCLEOTIDE SEQUENCE</scope>
</reference>